<protein>
    <recommendedName>
        <fullName evidence="1">VOC domain-containing protein</fullName>
    </recommendedName>
</protein>
<gene>
    <name evidence="2" type="ORF">SAMN04488518_104318</name>
</gene>
<dbReference type="Proteomes" id="UP000199598">
    <property type="component" value="Unassembled WGS sequence"/>
</dbReference>
<dbReference type="RefSeq" id="WP_093518979.1">
    <property type="nucleotide sequence ID" value="NZ_FOSK01000004.1"/>
</dbReference>
<reference evidence="2 3" key="1">
    <citation type="submission" date="2016-10" db="EMBL/GenBank/DDBJ databases">
        <authorList>
            <person name="Varghese N."/>
            <person name="Submissions S."/>
        </authorList>
    </citation>
    <scope>NUCLEOTIDE SEQUENCE [LARGE SCALE GENOMIC DNA]</scope>
    <source>
        <strain evidence="2 3">DSM 16392</strain>
    </source>
</reference>
<accession>A0A1I3Z0G2</accession>
<dbReference type="InterPro" id="IPR029068">
    <property type="entry name" value="Glyas_Bleomycin-R_OHBP_Dase"/>
</dbReference>
<dbReference type="InterPro" id="IPR004360">
    <property type="entry name" value="Glyas_Fos-R_dOase_dom"/>
</dbReference>
<evidence type="ECO:0000313" key="2">
    <source>
        <dbReference type="EMBL" id="SFK37079.1"/>
    </source>
</evidence>
<keyword evidence="3" id="KW-1185">Reference proteome</keyword>
<evidence type="ECO:0000259" key="1">
    <source>
        <dbReference type="PROSITE" id="PS51819"/>
    </source>
</evidence>
<dbReference type="Gene3D" id="3.10.180.10">
    <property type="entry name" value="2,3-Dihydroxybiphenyl 1,2-Dioxygenase, domain 1"/>
    <property type="match status" value="1"/>
</dbReference>
<dbReference type="EMBL" id="FOSK01000004">
    <property type="protein sequence ID" value="SFK37079.1"/>
    <property type="molecule type" value="Genomic_DNA"/>
</dbReference>
<proteinExistence type="predicted"/>
<dbReference type="Pfam" id="PF00903">
    <property type="entry name" value="Glyoxalase"/>
    <property type="match status" value="1"/>
</dbReference>
<dbReference type="PROSITE" id="PS51819">
    <property type="entry name" value="VOC"/>
    <property type="match status" value="1"/>
</dbReference>
<organism evidence="2 3">
    <name type="scientific">Pseudovibrio ascidiaceicola</name>
    <dbReference type="NCBI Taxonomy" id="285279"/>
    <lineage>
        <taxon>Bacteria</taxon>
        <taxon>Pseudomonadati</taxon>
        <taxon>Pseudomonadota</taxon>
        <taxon>Alphaproteobacteria</taxon>
        <taxon>Hyphomicrobiales</taxon>
        <taxon>Stappiaceae</taxon>
        <taxon>Pseudovibrio</taxon>
    </lineage>
</organism>
<evidence type="ECO:0000313" key="3">
    <source>
        <dbReference type="Proteomes" id="UP000199598"/>
    </source>
</evidence>
<name>A0A1I3Z0G2_9HYPH</name>
<dbReference type="InterPro" id="IPR037523">
    <property type="entry name" value="VOC_core"/>
</dbReference>
<comment type="caution">
    <text evidence="2">The sequence shown here is derived from an EMBL/GenBank/DDBJ whole genome shotgun (WGS) entry which is preliminary data.</text>
</comment>
<dbReference type="SUPFAM" id="SSF54593">
    <property type="entry name" value="Glyoxalase/Bleomycin resistance protein/Dihydroxybiphenyl dioxygenase"/>
    <property type="match status" value="1"/>
</dbReference>
<feature type="domain" description="VOC" evidence="1">
    <location>
        <begin position="3"/>
        <end position="113"/>
    </location>
</feature>
<sequence length="247" mass="27292">MTKLDTLRLRVRDVAALKQFYCDVLGMSDQGDGRIGYSAAEVALQFVEADTPYAPQPSDLYWKIALSVPNIELACAQLRAHGVYVTGPQQFRDVGYLAKFTDPEGFVVELIDHWFEGDRPDLEFDESRLGGGAHLSLVTLRTGDIDAIEPDILSWGMTPLSVQSVEPFGFTLYFYAFTKEQPPNPDFSAIENRTWTYQRPYTVLEIQHVSALERESLPKVGAAGYGGLILGSAGAPVHSKRLMITAG</sequence>